<keyword evidence="2" id="KW-0808">Transferase</keyword>
<organism evidence="3">
    <name type="scientific">marine sediment metagenome</name>
    <dbReference type="NCBI Taxonomy" id="412755"/>
    <lineage>
        <taxon>unclassified sequences</taxon>
        <taxon>metagenomes</taxon>
        <taxon>ecological metagenomes</taxon>
    </lineage>
</organism>
<dbReference type="PANTHER" id="PTHR11703:SF2">
    <property type="entry name" value="DEOXYHYPUSINE SYNTHASE-LIKE PROTEIN"/>
    <property type="match status" value="1"/>
</dbReference>
<sequence length="224" mass="24365">TSGANIVHDLVEAYGGAHYRVPAGKDDYELREAGMGRIADIYVKEEDFEKFEKGIYAFLDGLPEEKMTTLAPSEFLTELGHTINDDSSILKQAALRDVPIFSPGLMDSMLGFHLYTYSTTKKLSLDFVKDLRILGEIITQTKKTGAIMLGGGLTKHFTMGSTILKGGLDMAIQITLDRPEGGSLGGAPLVEGISWQKMQTESNFETVIGDATIIFPLLVIGILS</sequence>
<accession>X1DB58</accession>
<dbReference type="Pfam" id="PF01916">
    <property type="entry name" value="DS"/>
    <property type="match status" value="1"/>
</dbReference>
<feature type="non-terminal residue" evidence="3">
    <location>
        <position position="1"/>
    </location>
</feature>
<dbReference type="InterPro" id="IPR036982">
    <property type="entry name" value="Deoxyhypusine_synthase_sf"/>
</dbReference>
<dbReference type="GO" id="GO:0034038">
    <property type="term" value="F:deoxyhypusine synthase activity"/>
    <property type="evidence" value="ECO:0007669"/>
    <property type="project" value="TreeGrafter"/>
</dbReference>
<gene>
    <name evidence="3" type="ORF">S01H4_37710</name>
</gene>
<dbReference type="GO" id="GO:0005737">
    <property type="term" value="C:cytoplasm"/>
    <property type="evidence" value="ECO:0007669"/>
    <property type="project" value="TreeGrafter"/>
</dbReference>
<dbReference type="AlphaFoldDB" id="X1DB58"/>
<evidence type="ECO:0008006" key="4">
    <source>
        <dbReference type="Google" id="ProtNLM"/>
    </source>
</evidence>
<dbReference type="EMBL" id="BART01020278">
    <property type="protein sequence ID" value="GAH02319.1"/>
    <property type="molecule type" value="Genomic_DNA"/>
</dbReference>
<dbReference type="PANTHER" id="PTHR11703">
    <property type="entry name" value="DEOXYHYPUSINE SYNTHASE"/>
    <property type="match status" value="1"/>
</dbReference>
<proteinExistence type="inferred from homology"/>
<comment type="caution">
    <text evidence="3">The sequence shown here is derived from an EMBL/GenBank/DDBJ whole genome shotgun (WGS) entry which is preliminary data.</text>
</comment>
<comment type="similarity">
    <text evidence="1">Belongs to the deoxyhypusine synthase family.</text>
</comment>
<evidence type="ECO:0000313" key="3">
    <source>
        <dbReference type="EMBL" id="GAH02319.1"/>
    </source>
</evidence>
<protein>
    <recommendedName>
        <fullName evidence="4">Deoxyhypusine synthase</fullName>
    </recommendedName>
</protein>
<evidence type="ECO:0000256" key="2">
    <source>
        <dbReference type="ARBA" id="ARBA00022679"/>
    </source>
</evidence>
<reference evidence="3" key="1">
    <citation type="journal article" date="2014" name="Front. Microbiol.">
        <title>High frequency of phylogenetically diverse reductive dehalogenase-homologous genes in deep subseafloor sedimentary metagenomes.</title>
        <authorList>
            <person name="Kawai M."/>
            <person name="Futagami T."/>
            <person name="Toyoda A."/>
            <person name="Takaki Y."/>
            <person name="Nishi S."/>
            <person name="Hori S."/>
            <person name="Arai W."/>
            <person name="Tsubouchi T."/>
            <person name="Morono Y."/>
            <person name="Uchiyama I."/>
            <person name="Ito T."/>
            <person name="Fujiyama A."/>
            <person name="Inagaki F."/>
            <person name="Takami H."/>
        </authorList>
    </citation>
    <scope>NUCLEOTIDE SEQUENCE</scope>
    <source>
        <strain evidence="3">Expedition CK06-06</strain>
    </source>
</reference>
<dbReference type="InterPro" id="IPR002773">
    <property type="entry name" value="Deoxyhypusine_synthase"/>
</dbReference>
<name>X1DB58_9ZZZZ</name>
<dbReference type="SUPFAM" id="SSF52467">
    <property type="entry name" value="DHS-like NAD/FAD-binding domain"/>
    <property type="match status" value="1"/>
</dbReference>
<dbReference type="Gene3D" id="3.40.910.10">
    <property type="entry name" value="Deoxyhypusine synthase"/>
    <property type="match status" value="1"/>
</dbReference>
<evidence type="ECO:0000256" key="1">
    <source>
        <dbReference type="ARBA" id="ARBA00009892"/>
    </source>
</evidence>
<dbReference type="InterPro" id="IPR029035">
    <property type="entry name" value="DHS-like_NAD/FAD-binding_dom"/>
</dbReference>